<keyword evidence="3" id="KW-0012">Acyltransferase</keyword>
<organism evidence="3 4">
    <name type="scientific">Streptomyces tateyamensis</name>
    <dbReference type="NCBI Taxonomy" id="565073"/>
    <lineage>
        <taxon>Bacteria</taxon>
        <taxon>Bacillati</taxon>
        <taxon>Actinomycetota</taxon>
        <taxon>Actinomycetes</taxon>
        <taxon>Kitasatosporales</taxon>
        <taxon>Streptomycetaceae</taxon>
        <taxon>Streptomyces</taxon>
    </lineage>
</organism>
<dbReference type="GO" id="GO:0008610">
    <property type="term" value="P:lipid biosynthetic process"/>
    <property type="evidence" value="ECO:0007669"/>
    <property type="project" value="UniProtKB-ARBA"/>
</dbReference>
<evidence type="ECO:0000256" key="1">
    <source>
        <dbReference type="SAM" id="MobiDB-lite"/>
    </source>
</evidence>
<feature type="region of interest" description="Disordered" evidence="1">
    <location>
        <begin position="468"/>
        <end position="506"/>
    </location>
</feature>
<evidence type="ECO:0000313" key="4">
    <source>
        <dbReference type="Proteomes" id="UP000248039"/>
    </source>
</evidence>
<dbReference type="OrthoDB" id="9789603at2"/>
<proteinExistence type="predicted"/>
<dbReference type="Proteomes" id="UP000248039">
    <property type="component" value="Unassembled WGS sequence"/>
</dbReference>
<evidence type="ECO:0000259" key="2">
    <source>
        <dbReference type="Pfam" id="PF00668"/>
    </source>
</evidence>
<feature type="domain" description="Condensation" evidence="2">
    <location>
        <begin position="65"/>
        <end position="367"/>
    </location>
</feature>
<comment type="caution">
    <text evidence="3">The sequence shown here is derived from an EMBL/GenBank/DDBJ whole genome shotgun (WGS) entry which is preliminary data.</text>
</comment>
<dbReference type="InterPro" id="IPR001242">
    <property type="entry name" value="Condensation_dom"/>
</dbReference>
<dbReference type="AlphaFoldDB" id="A0A2V4NT09"/>
<evidence type="ECO:0000313" key="3">
    <source>
        <dbReference type="EMBL" id="PYC83194.1"/>
    </source>
</evidence>
<dbReference type="EMBL" id="PYBW01000029">
    <property type="protein sequence ID" value="PYC83194.1"/>
    <property type="molecule type" value="Genomic_DNA"/>
</dbReference>
<dbReference type="Gene3D" id="3.30.559.30">
    <property type="entry name" value="Nonribosomal peptide synthetase, condensation domain"/>
    <property type="match status" value="1"/>
</dbReference>
<dbReference type="Pfam" id="PF00668">
    <property type="entry name" value="Condensation"/>
    <property type="match status" value="1"/>
</dbReference>
<dbReference type="InterPro" id="IPR023213">
    <property type="entry name" value="CAT-like_dom_sf"/>
</dbReference>
<dbReference type="GO" id="GO:0016746">
    <property type="term" value="F:acyltransferase activity"/>
    <property type="evidence" value="ECO:0007669"/>
    <property type="project" value="UniProtKB-KW"/>
</dbReference>
<reference evidence="3 4" key="1">
    <citation type="submission" date="2018-03" db="EMBL/GenBank/DDBJ databases">
        <title>Bioinformatic expansion and discovery of thiopeptide antibiotics.</title>
        <authorList>
            <person name="Schwalen C.J."/>
            <person name="Hudson G.A."/>
            <person name="Mitchell D.A."/>
        </authorList>
    </citation>
    <scope>NUCLEOTIDE SEQUENCE [LARGE SCALE GENOMIC DNA]</scope>
    <source>
        <strain evidence="3 4">ATCC 21389</strain>
    </source>
</reference>
<dbReference type="SUPFAM" id="SSF52777">
    <property type="entry name" value="CoA-dependent acyltransferases"/>
    <property type="match status" value="2"/>
</dbReference>
<keyword evidence="4" id="KW-1185">Reference proteome</keyword>
<protein>
    <submittedName>
        <fullName evidence="3">Acyltransferase papA2</fullName>
    </submittedName>
</protein>
<keyword evidence="3" id="KW-0808">Transferase</keyword>
<name>A0A2V4NT09_9ACTN</name>
<sequence>MTDIQRCEIRPGRLVEWTLHPTAVEAASGLPDDARPPAYVQEAHVRTARAVRQGGLFVPTWLGTAFDVPGRVDLGVLEGALRDWTLRHETLRSGLRWVGDELRRFTLDADRVVLHREDIGDFPDAATLTRYLQDRFDLAADALAWPNFIFTAVVRDDSTSVYMAFDHTNVDAYSIQRIAAEIHELYAAGLDGRALDRAPAASYVDFCATERGSADQIDDTHAIVARWREFINRCDGKLPNFPVDLGLDPEGPLPTQKFMCEMLVDASDAAAFEAYCRPYGGSLTGILAATALIVGEGSGQHVYRTVVPFHTRAHSQWADSVGWYVGGAPIEIPVARAPDFDSALEMVRAELRESRPLSRMPIARVLQLLGSDFRPTSPDLYSIVSFVDTRGIPGAERWQDLRAYALLRVSYGDQVCAWITRLHEGLQFASRYPDTGVAAKNMRLYVERLRELIVSVAREGVAARATAVADDMSRSRPGPVRIPQPGEPLTTSGNHAKGDTRATLPG</sequence>
<gene>
    <name evidence="3" type="ORF">C7C46_09315</name>
</gene>
<accession>A0A2V4NT09</accession>
<dbReference type="Gene3D" id="3.30.559.10">
    <property type="entry name" value="Chloramphenicol acetyltransferase-like domain"/>
    <property type="match status" value="1"/>
</dbReference>